<dbReference type="EMBL" id="JAKILJ010000079">
    <property type="protein sequence ID" value="MCL1107691.1"/>
    <property type="molecule type" value="Genomic_DNA"/>
</dbReference>
<keyword evidence="2" id="KW-1185">Reference proteome</keyword>
<sequence>MNKWLLSILLVVCFNAYPNSQNIYEYQALSVSVFLNDSETIEQAVHRAESMLQINAVTMTPKFVTHNTHYDSRTDEIVEKGLIAQGANVRVFNTHYEHGLEEGKIVLHVTADVSVDISAMQAKLGSDKRERLLESTIDDLTSDYQKLSGVLEKMKQNITLSNLDSIVIAEYYAALNSAVGVIDGDAIKAQLRAHKEGTTSEDKLNAEIVAAYEMFVFPFMANPTINYQVIDIIPHDYSVAEVKVRVTLDRKGGINDEWYPSVENQSALALCKKFFFGCDSFGLYKTKRVDVKELLRPKYCGESIFEFLPYYRPGASSFVDDDEQIRCGSSKKYAFRNMVFYQTGYTKKQPTTVMPNDPELFTTALKLLSNNAFWMTINIGSEKFKLNISNLLIDEITVSAYMPEADAIKGIKVGFSVGREVFDPSSYQWKDMNGKFLRYQSREIEFY</sequence>
<reference evidence="1" key="1">
    <citation type="submission" date="2022-01" db="EMBL/GenBank/DDBJ databases">
        <title>Whole genome-based taxonomy of the Shewanellaceae.</title>
        <authorList>
            <person name="Martin-Rodriguez A.J."/>
        </authorList>
    </citation>
    <scope>NUCLEOTIDE SEQUENCE</scope>
    <source>
        <strain evidence="1">DSM 23803</strain>
    </source>
</reference>
<proteinExistence type="predicted"/>
<evidence type="ECO:0000313" key="1">
    <source>
        <dbReference type="EMBL" id="MCL1107691.1"/>
    </source>
</evidence>
<gene>
    <name evidence="1" type="ORF">L2749_21040</name>
</gene>
<name>A0A9X1Z7A2_9GAMM</name>
<dbReference type="AlphaFoldDB" id="A0A9X1Z7A2"/>
<accession>A0A9X1Z7A2</accession>
<organism evidence="1 2">
    <name type="scientific">Shewanella algicola</name>
    <dbReference type="NCBI Taxonomy" id="640633"/>
    <lineage>
        <taxon>Bacteria</taxon>
        <taxon>Pseudomonadati</taxon>
        <taxon>Pseudomonadota</taxon>
        <taxon>Gammaproteobacteria</taxon>
        <taxon>Alteromonadales</taxon>
        <taxon>Shewanellaceae</taxon>
        <taxon>Shewanella</taxon>
    </lineage>
</organism>
<dbReference type="RefSeq" id="WP_188927123.1">
    <property type="nucleotide sequence ID" value="NZ_BMQI01000081.1"/>
</dbReference>
<dbReference type="Proteomes" id="UP001139408">
    <property type="component" value="Unassembled WGS sequence"/>
</dbReference>
<protein>
    <submittedName>
        <fullName evidence="1">Uncharacterized protein</fullName>
    </submittedName>
</protein>
<comment type="caution">
    <text evidence="1">The sequence shown here is derived from an EMBL/GenBank/DDBJ whole genome shotgun (WGS) entry which is preliminary data.</text>
</comment>
<evidence type="ECO:0000313" key="2">
    <source>
        <dbReference type="Proteomes" id="UP001139408"/>
    </source>
</evidence>